<proteinExistence type="predicted"/>
<evidence type="ECO:0008006" key="4">
    <source>
        <dbReference type="Google" id="ProtNLM"/>
    </source>
</evidence>
<comment type="caution">
    <text evidence="2">The sequence shown here is derived from an EMBL/GenBank/DDBJ whole genome shotgun (WGS) entry which is preliminary data.</text>
</comment>
<feature type="chain" id="PRO_5031087779" description="Adhesin domain-containing protein" evidence="1">
    <location>
        <begin position="38"/>
        <end position="367"/>
    </location>
</feature>
<feature type="signal peptide" evidence="1">
    <location>
        <begin position="1"/>
        <end position="37"/>
    </location>
</feature>
<name>A0A7W5ZHJ9_9BACT</name>
<protein>
    <recommendedName>
        <fullName evidence="4">Adhesin domain-containing protein</fullName>
    </recommendedName>
</protein>
<gene>
    <name evidence="2" type="ORF">FHS57_001421</name>
</gene>
<keyword evidence="3" id="KW-1185">Reference proteome</keyword>
<reference evidence="2 3" key="1">
    <citation type="submission" date="2020-08" db="EMBL/GenBank/DDBJ databases">
        <title>Genomic Encyclopedia of Type Strains, Phase IV (KMG-IV): sequencing the most valuable type-strain genomes for metagenomic binning, comparative biology and taxonomic classification.</title>
        <authorList>
            <person name="Goeker M."/>
        </authorList>
    </citation>
    <scope>NUCLEOTIDE SEQUENCE [LARGE SCALE GENOMIC DNA]</scope>
    <source>
        <strain evidence="2 3">DSM 17976</strain>
    </source>
</reference>
<organism evidence="2 3">
    <name type="scientific">Runella defluvii</name>
    <dbReference type="NCBI Taxonomy" id="370973"/>
    <lineage>
        <taxon>Bacteria</taxon>
        <taxon>Pseudomonadati</taxon>
        <taxon>Bacteroidota</taxon>
        <taxon>Cytophagia</taxon>
        <taxon>Cytophagales</taxon>
        <taxon>Spirosomataceae</taxon>
        <taxon>Runella</taxon>
    </lineage>
</organism>
<evidence type="ECO:0000256" key="1">
    <source>
        <dbReference type="SAM" id="SignalP"/>
    </source>
</evidence>
<evidence type="ECO:0000313" key="2">
    <source>
        <dbReference type="EMBL" id="MBB3837427.1"/>
    </source>
</evidence>
<dbReference type="Proteomes" id="UP000541352">
    <property type="component" value="Unassembled WGS sequence"/>
</dbReference>
<keyword evidence="1" id="KW-0732">Signal</keyword>
<evidence type="ECO:0000313" key="3">
    <source>
        <dbReference type="Proteomes" id="UP000541352"/>
    </source>
</evidence>
<accession>A0A7W5ZHJ9</accession>
<sequence>MQTIKSCNWQQSAVSRQRLVSTFFAAFCLLFAFGATAHEWGTIEKKKSVIKIYDTSSKDNLLLDNQFGQVKVNLWDKNEIRIDIHIVANSSSDDRAQEYLDGVVIEDKREGNQINVRTIINKSNNSNGWSWKNNNNEKNFVQIDYNVSMPKNTPLTVKNRFGNTNIPTFKAPLVVVSKYGTFMANDLVGSKNDIDVSYGKAEIQQITNGNLDISYSTLELEKAENITLNNKFGKMKIGEVETLDGQISYSGGRIGTLKGSSKIKLSFSGGFRIDQLTQSADNVDILANYSSVVIPMENNECNFDVTVSYGGFKYPNDRKVSFTQNDDERKDNEHRGPKMTKQYVGKIGSGKGTKVKIISKYGEVSLR</sequence>
<dbReference type="RefSeq" id="WP_183972144.1">
    <property type="nucleotide sequence ID" value="NZ_JACIBY010000002.1"/>
</dbReference>
<dbReference type="EMBL" id="JACIBY010000002">
    <property type="protein sequence ID" value="MBB3837427.1"/>
    <property type="molecule type" value="Genomic_DNA"/>
</dbReference>
<dbReference type="AlphaFoldDB" id="A0A7W5ZHJ9"/>